<evidence type="ECO:0000256" key="3">
    <source>
        <dbReference type="ARBA" id="ARBA00022475"/>
    </source>
</evidence>
<dbReference type="RefSeq" id="WP_378244786.1">
    <property type="nucleotide sequence ID" value="NZ_JBHSKF010000002.1"/>
</dbReference>
<evidence type="ECO:0000256" key="5">
    <source>
        <dbReference type="ARBA" id="ARBA00022989"/>
    </source>
</evidence>
<evidence type="ECO:0000256" key="6">
    <source>
        <dbReference type="ARBA" id="ARBA00023136"/>
    </source>
</evidence>
<feature type="transmembrane region" description="Helical" evidence="7">
    <location>
        <begin position="204"/>
        <end position="224"/>
    </location>
</feature>
<dbReference type="Proteomes" id="UP001596157">
    <property type="component" value="Unassembled WGS sequence"/>
</dbReference>
<dbReference type="InterPro" id="IPR051447">
    <property type="entry name" value="Lipoprotein-release_system"/>
</dbReference>
<evidence type="ECO:0000313" key="9">
    <source>
        <dbReference type="EMBL" id="MFC5286653.1"/>
    </source>
</evidence>
<feature type="domain" description="ABC3 transporter permease C-terminal" evidence="8">
    <location>
        <begin position="62"/>
        <end position="178"/>
    </location>
</feature>
<dbReference type="InterPro" id="IPR003838">
    <property type="entry name" value="ABC3_permease_C"/>
</dbReference>
<feature type="transmembrane region" description="Helical" evidence="7">
    <location>
        <begin position="60"/>
        <end position="84"/>
    </location>
</feature>
<feature type="transmembrane region" description="Helical" evidence="7">
    <location>
        <begin position="584"/>
        <end position="610"/>
    </location>
</feature>
<comment type="similarity">
    <text evidence="2">Belongs to the ABC-4 integral membrane protein family. LolC/E subfamily.</text>
</comment>
<keyword evidence="3" id="KW-1003">Cell membrane</keyword>
<feature type="transmembrane region" description="Helical" evidence="7">
    <location>
        <begin position="498"/>
        <end position="523"/>
    </location>
</feature>
<keyword evidence="6 7" id="KW-0472">Membrane</keyword>
<sequence>MLAIARRTIAERRGAFAGSFLAVALGVATLTASVAVLVSAASPGESADGQEGMRAVGTVFAFIAVLFTFLSVFIIAATLNFAVASRARELALLRLVGATGRQIAAVVRAEALVVGLLGAGGGYLLGLLGAVGLTVLLPATGAVPPGFALTPLGAVVSLPVALLVGTGVCVLGARGAARTAGRLPALAALREADVESGVMTRRRWVLGLLALAAGLAMVAGLAGIDAEARMPLSMGLAFPFVVAGALLAPVFVGPVSRLVTAPLARFTAASGALAGGNLRAGVRRSAATAGPILLAIGVTGSLLGATAVLSAGTVAAAREYYAGDVVTDSRPSASTPGVVRDDRVLHGSVAVTVGPDTPPQNVDAVAVEPAAVSAVLSLRGVDGDLAAFGAAGAVGSRDYMSTVNWKLGTRLPVALPDGSTTQVRLVAVFDGGSLNQKLLLPFGLLDRHRGDGVTETRHLTVADGVSAAGVAAALGGQTTAEWVERTAGAQGRLLRLGAWVLCAPALLYLLLAVANTAAISFGSRRAEFAVLRRVGMTRPQLRRMVTWESLALGLIGAVIGGAIAIGASLVMWVVVRAGIPSTPFVLPVVEVVLLAAGCALLTAAVAVGLLRRA</sequence>
<feature type="transmembrane region" description="Helical" evidence="7">
    <location>
        <begin position="111"/>
        <end position="137"/>
    </location>
</feature>
<feature type="transmembrane region" description="Helical" evidence="7">
    <location>
        <begin position="20"/>
        <end position="40"/>
    </location>
</feature>
<gene>
    <name evidence="9" type="ORF">ACFPM7_06285</name>
</gene>
<keyword evidence="10" id="KW-1185">Reference proteome</keyword>
<evidence type="ECO:0000313" key="10">
    <source>
        <dbReference type="Proteomes" id="UP001596157"/>
    </source>
</evidence>
<evidence type="ECO:0000256" key="2">
    <source>
        <dbReference type="ARBA" id="ARBA00005236"/>
    </source>
</evidence>
<feature type="transmembrane region" description="Helical" evidence="7">
    <location>
        <begin position="544"/>
        <end position="572"/>
    </location>
</feature>
<proteinExistence type="inferred from homology"/>
<dbReference type="Pfam" id="PF02687">
    <property type="entry name" value="FtsX"/>
    <property type="match status" value="2"/>
</dbReference>
<dbReference type="EMBL" id="JBHSKF010000002">
    <property type="protein sequence ID" value="MFC5286653.1"/>
    <property type="molecule type" value="Genomic_DNA"/>
</dbReference>
<dbReference type="PANTHER" id="PTHR30489:SF0">
    <property type="entry name" value="LIPOPROTEIN-RELEASING SYSTEM TRANSMEMBRANE PROTEIN LOLE"/>
    <property type="match status" value="1"/>
</dbReference>
<comment type="caution">
    <text evidence="9">The sequence shown here is derived from an EMBL/GenBank/DDBJ whole genome shotgun (WGS) entry which is preliminary data.</text>
</comment>
<keyword evidence="5 7" id="KW-1133">Transmembrane helix</keyword>
<feature type="transmembrane region" description="Helical" evidence="7">
    <location>
        <begin position="149"/>
        <end position="173"/>
    </location>
</feature>
<feature type="transmembrane region" description="Helical" evidence="7">
    <location>
        <begin position="292"/>
        <end position="317"/>
    </location>
</feature>
<feature type="domain" description="ABC3 transporter permease C-terminal" evidence="8">
    <location>
        <begin position="506"/>
        <end position="612"/>
    </location>
</feature>
<accession>A0ABW0EK21</accession>
<reference evidence="10" key="1">
    <citation type="journal article" date="2019" name="Int. J. Syst. Evol. Microbiol.">
        <title>The Global Catalogue of Microorganisms (GCM) 10K type strain sequencing project: providing services to taxonomists for standard genome sequencing and annotation.</title>
        <authorList>
            <consortium name="The Broad Institute Genomics Platform"/>
            <consortium name="The Broad Institute Genome Sequencing Center for Infectious Disease"/>
            <person name="Wu L."/>
            <person name="Ma J."/>
        </authorList>
    </citation>
    <scope>NUCLEOTIDE SEQUENCE [LARGE SCALE GENOMIC DNA]</scope>
    <source>
        <strain evidence="10">CCUG 59778</strain>
    </source>
</reference>
<evidence type="ECO:0000256" key="1">
    <source>
        <dbReference type="ARBA" id="ARBA00004651"/>
    </source>
</evidence>
<evidence type="ECO:0000256" key="7">
    <source>
        <dbReference type="SAM" id="Phobius"/>
    </source>
</evidence>
<comment type="subcellular location">
    <subcellularLocation>
        <location evidence="1">Cell membrane</location>
        <topology evidence="1">Multi-pass membrane protein</topology>
    </subcellularLocation>
</comment>
<evidence type="ECO:0000256" key="4">
    <source>
        <dbReference type="ARBA" id="ARBA00022692"/>
    </source>
</evidence>
<protein>
    <submittedName>
        <fullName evidence="9">FtsX-like permease family protein</fullName>
    </submittedName>
</protein>
<name>A0ABW0EK21_9PSEU</name>
<dbReference type="PANTHER" id="PTHR30489">
    <property type="entry name" value="LIPOPROTEIN-RELEASING SYSTEM TRANSMEMBRANE PROTEIN LOLE"/>
    <property type="match status" value="1"/>
</dbReference>
<organism evidence="9 10">
    <name type="scientific">Actinokineospora guangxiensis</name>
    <dbReference type="NCBI Taxonomy" id="1490288"/>
    <lineage>
        <taxon>Bacteria</taxon>
        <taxon>Bacillati</taxon>
        <taxon>Actinomycetota</taxon>
        <taxon>Actinomycetes</taxon>
        <taxon>Pseudonocardiales</taxon>
        <taxon>Pseudonocardiaceae</taxon>
        <taxon>Actinokineospora</taxon>
    </lineage>
</organism>
<evidence type="ECO:0000259" key="8">
    <source>
        <dbReference type="Pfam" id="PF02687"/>
    </source>
</evidence>
<feature type="transmembrane region" description="Helical" evidence="7">
    <location>
        <begin position="236"/>
        <end position="255"/>
    </location>
</feature>
<keyword evidence="4 7" id="KW-0812">Transmembrane</keyword>